<dbReference type="GO" id="GO:0000502">
    <property type="term" value="C:proteasome complex"/>
    <property type="evidence" value="ECO:0007669"/>
    <property type="project" value="UniProtKB-KW"/>
</dbReference>
<organism evidence="5 6">
    <name type="scientific">Choanephora cucurbitarum</name>
    <dbReference type="NCBI Taxonomy" id="101091"/>
    <lineage>
        <taxon>Eukaryota</taxon>
        <taxon>Fungi</taxon>
        <taxon>Fungi incertae sedis</taxon>
        <taxon>Mucoromycota</taxon>
        <taxon>Mucoromycotina</taxon>
        <taxon>Mucoromycetes</taxon>
        <taxon>Mucorales</taxon>
        <taxon>Mucorineae</taxon>
        <taxon>Choanephoraceae</taxon>
        <taxon>Choanephoroideae</taxon>
        <taxon>Choanephora</taxon>
    </lineage>
</organism>
<dbReference type="GO" id="GO:0031144">
    <property type="term" value="P:proteasome localization"/>
    <property type="evidence" value="ECO:0007669"/>
    <property type="project" value="UniProtKB-UniRule"/>
</dbReference>
<dbReference type="GO" id="GO:0070628">
    <property type="term" value="F:proteasome binding"/>
    <property type="evidence" value="ECO:0007669"/>
    <property type="project" value="TreeGrafter"/>
</dbReference>
<comment type="caution">
    <text evidence="5">The sequence shown here is derived from an EMBL/GenBank/DDBJ whole genome shotgun (WGS) entry which is preliminary data.</text>
</comment>
<accession>A0A1C7N5J9</accession>
<evidence type="ECO:0000256" key="4">
    <source>
        <dbReference type="SAM" id="MobiDB-lite"/>
    </source>
</evidence>
<evidence type="ECO:0000313" key="5">
    <source>
        <dbReference type="EMBL" id="OBZ84425.1"/>
    </source>
</evidence>
<dbReference type="GO" id="GO:0015031">
    <property type="term" value="P:protein transport"/>
    <property type="evidence" value="ECO:0007669"/>
    <property type="project" value="UniProtKB-UniRule"/>
</dbReference>
<evidence type="ECO:0000313" key="6">
    <source>
        <dbReference type="Proteomes" id="UP000093000"/>
    </source>
</evidence>
<dbReference type="PANTHER" id="PTHR28032:SF1">
    <property type="entry name" value="FI02826P"/>
    <property type="match status" value="1"/>
</dbReference>
<dbReference type="OrthoDB" id="10061064at2759"/>
<dbReference type="InParanoid" id="A0A1C7N5J9"/>
<evidence type="ECO:0000256" key="3">
    <source>
        <dbReference type="RuleBase" id="RU368013"/>
    </source>
</evidence>
<reference evidence="5 6" key="1">
    <citation type="submission" date="2016-03" db="EMBL/GenBank/DDBJ databases">
        <title>Choanephora cucurbitarum.</title>
        <authorList>
            <person name="Min B."/>
            <person name="Park H."/>
            <person name="Park J.-H."/>
            <person name="Shin H.-D."/>
            <person name="Choi I.-G."/>
        </authorList>
    </citation>
    <scope>NUCLEOTIDE SEQUENCE [LARGE SCALE GENOMIC DNA]</scope>
    <source>
        <strain evidence="5 6">KUS-F28377</strain>
    </source>
</reference>
<dbReference type="Pfam" id="PF08559">
    <property type="entry name" value="Cut8"/>
    <property type="match status" value="1"/>
</dbReference>
<feature type="compositionally biased region" description="Polar residues" evidence="4">
    <location>
        <begin position="1"/>
        <end position="11"/>
    </location>
</feature>
<proteinExistence type="inferred from homology"/>
<feature type="compositionally biased region" description="Basic residues" evidence="4">
    <location>
        <begin position="48"/>
        <end position="57"/>
    </location>
</feature>
<evidence type="ECO:0000256" key="1">
    <source>
        <dbReference type="ARBA" id="ARBA00006199"/>
    </source>
</evidence>
<feature type="region of interest" description="Disordered" evidence="4">
    <location>
        <begin position="1"/>
        <end position="58"/>
    </location>
</feature>
<protein>
    <recommendedName>
        <fullName evidence="3">Tethering factor for nuclear proteasome STS1</fullName>
    </recommendedName>
</protein>
<evidence type="ECO:0000256" key="2">
    <source>
        <dbReference type="ARBA" id="ARBA00023242"/>
    </source>
</evidence>
<gene>
    <name evidence="5" type="primary">sts1_1</name>
    <name evidence="5" type="ORF">A0J61_07526</name>
</gene>
<keyword evidence="3" id="KW-0653">Protein transport</keyword>
<keyword evidence="5" id="KW-0647">Proteasome</keyword>
<dbReference type="GO" id="GO:0071630">
    <property type="term" value="P:nuclear protein quality control by the ubiquitin-proteasome system"/>
    <property type="evidence" value="ECO:0007669"/>
    <property type="project" value="UniProtKB-UniRule"/>
</dbReference>
<dbReference type="GO" id="GO:0031965">
    <property type="term" value="C:nuclear membrane"/>
    <property type="evidence" value="ECO:0007669"/>
    <property type="project" value="TreeGrafter"/>
</dbReference>
<keyword evidence="6" id="KW-1185">Reference proteome</keyword>
<dbReference type="STRING" id="101091.A0A1C7N5J9"/>
<dbReference type="Proteomes" id="UP000093000">
    <property type="component" value="Unassembled WGS sequence"/>
</dbReference>
<dbReference type="EMBL" id="LUGH01000512">
    <property type="protein sequence ID" value="OBZ84425.1"/>
    <property type="molecule type" value="Genomic_DNA"/>
</dbReference>
<dbReference type="InterPro" id="IPR038422">
    <property type="entry name" value="Cut8/Sts1_sf"/>
</dbReference>
<sequence>MTYLQVNQSNDMYRGRKRRPSEDEEMTETTTSRPMLTRKSKSPEQKRQRTHLQKRSTRGALLETLDKEALVNIIDSLLKTQPIVQRDIMNYIPAPTIHSAIGVLSDLEKKFIQSFPFKKHGPGRDDYTFSRVQEALTDLVDTITQYANHFTSSQIFPSNSFTFLNHVTHMAHRLPDWDNEENNQLKKELYRDLNLFWKTAIQATAAKLTADQYSPDSVREWAKQLAQHHSYTDNNYFTESVVEFSRQLGYWMDSNHQPTFPSLSSSTHHHCLTPLENTLIPSHSVVGDRR</sequence>
<comment type="function">
    <text evidence="3">Involved in ubiquitin-mediated protein degradation. Regulatory factor in the ubiquitin/proteasome pathway that controls the turnover of proteasome substrates. Targets proteasomes to the nucleus and facilitates the degradation of nuclear proteins.</text>
</comment>
<keyword evidence="3" id="KW-0813">Transport</keyword>
<dbReference type="PANTHER" id="PTHR28032">
    <property type="entry name" value="FI02826P"/>
    <property type="match status" value="1"/>
</dbReference>
<dbReference type="GO" id="GO:0005737">
    <property type="term" value="C:cytoplasm"/>
    <property type="evidence" value="ECO:0007669"/>
    <property type="project" value="UniProtKB-SubCell"/>
</dbReference>
<comment type="similarity">
    <text evidence="1 3">Belongs to the cut8/STS1 family.</text>
</comment>
<keyword evidence="3" id="KW-0963">Cytoplasm</keyword>
<keyword evidence="2 3" id="KW-0539">Nucleus</keyword>
<name>A0A1C7N5J9_9FUNG</name>
<comment type="subcellular location">
    <subcellularLocation>
        <location evidence="3">Cytoplasm</location>
    </subcellularLocation>
    <subcellularLocation>
        <location evidence="3">Nucleus</location>
    </subcellularLocation>
</comment>
<dbReference type="Gene3D" id="1.20.58.1590">
    <property type="entry name" value="Tethering factor for nuclear proteasome Cut8/Sts1"/>
    <property type="match status" value="1"/>
</dbReference>
<dbReference type="AlphaFoldDB" id="A0A1C7N5J9"/>
<dbReference type="InterPro" id="IPR013868">
    <property type="entry name" value="Cut8/Sts1_fam"/>
</dbReference>
<comment type="subunit">
    <text evidence="3">Binds the proteasome.</text>
</comment>